<dbReference type="EMBL" id="KT997804">
    <property type="protein sequence ID" value="ANO58279.1"/>
    <property type="molecule type" value="Genomic_DNA"/>
</dbReference>
<evidence type="ECO:0000313" key="2">
    <source>
        <dbReference type="EMBL" id="ANO58279.1"/>
    </source>
</evidence>
<protein>
    <submittedName>
        <fullName evidence="2">Peptidase</fullName>
    </submittedName>
</protein>
<feature type="region of interest" description="Disordered" evidence="1">
    <location>
        <begin position="40"/>
        <end position="72"/>
    </location>
</feature>
<proteinExistence type="predicted"/>
<dbReference type="Gene3D" id="3.30.1380.10">
    <property type="match status" value="1"/>
</dbReference>
<feature type="compositionally biased region" description="Polar residues" evidence="1">
    <location>
        <begin position="56"/>
        <end position="68"/>
    </location>
</feature>
<dbReference type="AlphaFoldDB" id="A0A1B0Z256"/>
<accession>A0A1B0Z256</accession>
<organism evidence="2">
    <name type="scientific">uncultured Alphaproteobacteria bacterium</name>
    <dbReference type="NCBI Taxonomy" id="91750"/>
    <lineage>
        <taxon>Bacteria</taxon>
        <taxon>Pseudomonadati</taxon>
        <taxon>Pseudomonadota</taxon>
        <taxon>Alphaproteobacteria</taxon>
        <taxon>environmental samples</taxon>
    </lineage>
</organism>
<reference evidence="2" key="1">
    <citation type="submission" date="2015-11" db="EMBL/GenBank/DDBJ databases">
        <title>Genomes of Abundant and Widespread Viruses from the Deep Ocean.</title>
        <authorList>
            <person name="Mizuno C.M."/>
            <person name="Ghai R."/>
            <person name="Saghai A."/>
            <person name="Lopez-Garcia P."/>
            <person name="Rodriguez-Valera F."/>
        </authorList>
    </citation>
    <scope>NUCLEOTIDE SEQUENCE</scope>
</reference>
<sequence>MPNFSERSQDNLATCDERLQEVFQRVVEHFDCTVLEGHRGEDRQNEMIAEGKSQLGWPNSNHNTSPSSAADVAPYPIDWSNRDRFTYFAGYVMGTAQSLGYPLRWGGDWDGDTETNDNRFDDLVHFEIEAR</sequence>
<evidence type="ECO:0000256" key="1">
    <source>
        <dbReference type="SAM" id="MobiDB-lite"/>
    </source>
</evidence>
<dbReference type="InterPro" id="IPR009045">
    <property type="entry name" value="Zn_M74/Hedgehog-like"/>
</dbReference>
<dbReference type="SUPFAM" id="SSF55166">
    <property type="entry name" value="Hedgehog/DD-peptidase"/>
    <property type="match status" value="1"/>
</dbReference>
<name>A0A1B0Z256_9PROT</name>